<dbReference type="Proteomes" id="UP000053144">
    <property type="component" value="Chromosome 9"/>
</dbReference>
<accession>A0A0L9VBU5</accession>
<dbReference type="EMBL" id="CM003379">
    <property type="protein sequence ID" value="KOM52129.1"/>
    <property type="molecule type" value="Genomic_DNA"/>
</dbReference>
<organism evidence="2 3">
    <name type="scientific">Phaseolus angularis</name>
    <name type="common">Azuki bean</name>
    <name type="synonym">Vigna angularis</name>
    <dbReference type="NCBI Taxonomy" id="3914"/>
    <lineage>
        <taxon>Eukaryota</taxon>
        <taxon>Viridiplantae</taxon>
        <taxon>Streptophyta</taxon>
        <taxon>Embryophyta</taxon>
        <taxon>Tracheophyta</taxon>
        <taxon>Spermatophyta</taxon>
        <taxon>Magnoliopsida</taxon>
        <taxon>eudicotyledons</taxon>
        <taxon>Gunneridae</taxon>
        <taxon>Pentapetalae</taxon>
        <taxon>rosids</taxon>
        <taxon>fabids</taxon>
        <taxon>Fabales</taxon>
        <taxon>Fabaceae</taxon>
        <taxon>Papilionoideae</taxon>
        <taxon>50 kb inversion clade</taxon>
        <taxon>NPAAA clade</taxon>
        <taxon>indigoferoid/millettioid clade</taxon>
        <taxon>Phaseoleae</taxon>
        <taxon>Vigna</taxon>
    </lineage>
</organism>
<evidence type="ECO:0000313" key="3">
    <source>
        <dbReference type="Proteomes" id="UP000053144"/>
    </source>
</evidence>
<feature type="compositionally biased region" description="Basic and acidic residues" evidence="1">
    <location>
        <begin position="120"/>
        <end position="132"/>
    </location>
</feature>
<sequence length="132" mass="15787">MQNVDITNEKTICCNKKNIFERLFLNFVGFRNVREGWVFKDEYIPSTKEMNPQNVDLSRYKFKPETKFEEFMDERFKRLDEKMLMLQRSFTELHRKMDYALRINAFGDTSVDDSDNGKNSADKKIMGSSERE</sequence>
<protein>
    <submittedName>
        <fullName evidence="2">Uncharacterized protein</fullName>
    </submittedName>
</protein>
<proteinExistence type="predicted"/>
<dbReference type="Gramene" id="KOM52129">
    <property type="protein sequence ID" value="KOM52129"/>
    <property type="gene ID" value="LR48_Vigan09g078800"/>
</dbReference>
<name>A0A0L9VBU5_PHAAN</name>
<evidence type="ECO:0000313" key="2">
    <source>
        <dbReference type="EMBL" id="KOM52129.1"/>
    </source>
</evidence>
<feature type="region of interest" description="Disordered" evidence="1">
    <location>
        <begin position="107"/>
        <end position="132"/>
    </location>
</feature>
<reference evidence="3" key="1">
    <citation type="journal article" date="2015" name="Proc. Natl. Acad. Sci. U.S.A.">
        <title>Genome sequencing of adzuki bean (Vigna angularis) provides insight into high starch and low fat accumulation and domestication.</title>
        <authorList>
            <person name="Yang K."/>
            <person name="Tian Z."/>
            <person name="Chen C."/>
            <person name="Luo L."/>
            <person name="Zhao B."/>
            <person name="Wang Z."/>
            <person name="Yu L."/>
            <person name="Li Y."/>
            <person name="Sun Y."/>
            <person name="Li W."/>
            <person name="Chen Y."/>
            <person name="Li Y."/>
            <person name="Zhang Y."/>
            <person name="Ai D."/>
            <person name="Zhao J."/>
            <person name="Shang C."/>
            <person name="Ma Y."/>
            <person name="Wu B."/>
            <person name="Wang M."/>
            <person name="Gao L."/>
            <person name="Sun D."/>
            <person name="Zhang P."/>
            <person name="Guo F."/>
            <person name="Wang W."/>
            <person name="Li Y."/>
            <person name="Wang J."/>
            <person name="Varshney R.K."/>
            <person name="Wang J."/>
            <person name="Ling H.Q."/>
            <person name="Wan P."/>
        </authorList>
    </citation>
    <scope>NUCLEOTIDE SEQUENCE</scope>
    <source>
        <strain evidence="3">cv. Jingnong 6</strain>
    </source>
</reference>
<dbReference type="AlphaFoldDB" id="A0A0L9VBU5"/>
<gene>
    <name evidence="2" type="ORF">LR48_Vigan09g078800</name>
</gene>
<evidence type="ECO:0000256" key="1">
    <source>
        <dbReference type="SAM" id="MobiDB-lite"/>
    </source>
</evidence>